<comment type="caution">
    <text evidence="4">The sequence shown here is derived from an EMBL/GenBank/DDBJ whole genome shotgun (WGS) entry which is preliminary data.</text>
</comment>
<evidence type="ECO:0000259" key="3">
    <source>
        <dbReference type="PROSITE" id="PS50405"/>
    </source>
</evidence>
<dbReference type="SFLD" id="SFLDG00358">
    <property type="entry name" value="Main_(cytGST)"/>
    <property type="match status" value="1"/>
</dbReference>
<dbReference type="Gene3D" id="3.40.30.10">
    <property type="entry name" value="Glutaredoxin"/>
    <property type="match status" value="1"/>
</dbReference>
<dbReference type="SFLD" id="SFLDG01150">
    <property type="entry name" value="Main.1:_Beta-like"/>
    <property type="match status" value="1"/>
</dbReference>
<dbReference type="EC" id="2.5.1.18" evidence="4"/>
<dbReference type="InterPro" id="IPR004045">
    <property type="entry name" value="Glutathione_S-Trfase_N"/>
</dbReference>
<accession>A0A841HPV1</accession>
<dbReference type="InterPro" id="IPR010987">
    <property type="entry name" value="Glutathione-S-Trfase_C-like"/>
</dbReference>
<dbReference type="Gene3D" id="1.20.1050.10">
    <property type="match status" value="1"/>
</dbReference>
<dbReference type="Proteomes" id="UP000588068">
    <property type="component" value="Unassembled WGS sequence"/>
</dbReference>
<dbReference type="SUPFAM" id="SSF52833">
    <property type="entry name" value="Thioredoxin-like"/>
    <property type="match status" value="1"/>
</dbReference>
<gene>
    <name evidence="4" type="ORF">HNQ60_002826</name>
</gene>
<dbReference type="PROSITE" id="PS50404">
    <property type="entry name" value="GST_NTER"/>
    <property type="match status" value="1"/>
</dbReference>
<evidence type="ECO:0000256" key="1">
    <source>
        <dbReference type="RuleBase" id="RU003494"/>
    </source>
</evidence>
<dbReference type="PANTHER" id="PTHR44051:SF8">
    <property type="entry name" value="GLUTATHIONE S-TRANSFERASE GSTA"/>
    <property type="match status" value="1"/>
</dbReference>
<dbReference type="AlphaFoldDB" id="A0A841HPV1"/>
<sequence>MRLYYFPGSCSLADHIVLEWIGVPYEAVKIDHDSIRSPRYLALNPAGTVPLLVDGDFMLTQNVAILCYLAERYPAARLFGDGSPRGRAEVMRWLGLLNSDLHPAFKPIFVPHRFLADPARATEIADTARQNVRKYLGILDTQLEKREWITGERSVADPYLLVMLRWATRLHIDLDGFGNLSRFMETQLLDVSVRRAILDEEGRVLESARATA</sequence>
<dbReference type="EMBL" id="JACHHZ010000003">
    <property type="protein sequence ID" value="MBB6093945.1"/>
    <property type="molecule type" value="Genomic_DNA"/>
</dbReference>
<dbReference type="CDD" id="cd03188">
    <property type="entry name" value="GST_C_Beta"/>
    <property type="match status" value="1"/>
</dbReference>
<reference evidence="4 5" key="1">
    <citation type="submission" date="2020-08" db="EMBL/GenBank/DDBJ databases">
        <title>Genomic Encyclopedia of Type Strains, Phase IV (KMG-IV): sequencing the most valuable type-strain genomes for metagenomic binning, comparative biology and taxonomic classification.</title>
        <authorList>
            <person name="Goeker M."/>
        </authorList>
    </citation>
    <scope>NUCLEOTIDE SEQUENCE [LARGE SCALE GENOMIC DNA]</scope>
    <source>
        <strain evidence="4 5">DSM 26723</strain>
    </source>
</reference>
<feature type="domain" description="GST N-terminal" evidence="2">
    <location>
        <begin position="1"/>
        <end position="77"/>
    </location>
</feature>
<evidence type="ECO:0000313" key="4">
    <source>
        <dbReference type="EMBL" id="MBB6093945.1"/>
    </source>
</evidence>
<feature type="domain" description="GST C-terminal" evidence="3">
    <location>
        <begin position="83"/>
        <end position="212"/>
    </location>
</feature>
<dbReference type="Pfam" id="PF02798">
    <property type="entry name" value="GST_N"/>
    <property type="match status" value="1"/>
</dbReference>
<evidence type="ECO:0000313" key="5">
    <source>
        <dbReference type="Proteomes" id="UP000588068"/>
    </source>
</evidence>
<dbReference type="InterPro" id="IPR036249">
    <property type="entry name" value="Thioredoxin-like_sf"/>
</dbReference>
<comment type="similarity">
    <text evidence="1">Belongs to the GST superfamily.</text>
</comment>
<keyword evidence="5" id="KW-1185">Reference proteome</keyword>
<protein>
    <submittedName>
        <fullName evidence="4">Glutathione S-transferase</fullName>
        <ecNumber evidence="4">2.5.1.18</ecNumber>
    </submittedName>
</protein>
<dbReference type="GO" id="GO:0004364">
    <property type="term" value="F:glutathione transferase activity"/>
    <property type="evidence" value="ECO:0007669"/>
    <property type="project" value="UniProtKB-EC"/>
</dbReference>
<dbReference type="InterPro" id="IPR004046">
    <property type="entry name" value="GST_C"/>
</dbReference>
<dbReference type="Pfam" id="PF00043">
    <property type="entry name" value="GST_C"/>
    <property type="match status" value="1"/>
</dbReference>
<organism evidence="4 5">
    <name type="scientific">Povalibacter uvarum</name>
    <dbReference type="NCBI Taxonomy" id="732238"/>
    <lineage>
        <taxon>Bacteria</taxon>
        <taxon>Pseudomonadati</taxon>
        <taxon>Pseudomonadota</taxon>
        <taxon>Gammaproteobacteria</taxon>
        <taxon>Steroidobacterales</taxon>
        <taxon>Steroidobacteraceae</taxon>
        <taxon>Povalibacter</taxon>
    </lineage>
</organism>
<keyword evidence="4" id="KW-0808">Transferase</keyword>
<dbReference type="PROSITE" id="PS50405">
    <property type="entry name" value="GST_CTER"/>
    <property type="match status" value="1"/>
</dbReference>
<dbReference type="InterPro" id="IPR040079">
    <property type="entry name" value="Glutathione_S-Trfase"/>
</dbReference>
<name>A0A841HPV1_9GAMM</name>
<proteinExistence type="inferred from homology"/>
<dbReference type="CDD" id="cd03057">
    <property type="entry name" value="GST_N_Beta"/>
    <property type="match status" value="1"/>
</dbReference>
<dbReference type="PANTHER" id="PTHR44051">
    <property type="entry name" value="GLUTATHIONE S-TRANSFERASE-RELATED"/>
    <property type="match status" value="1"/>
</dbReference>
<dbReference type="SUPFAM" id="SSF47616">
    <property type="entry name" value="GST C-terminal domain-like"/>
    <property type="match status" value="1"/>
</dbReference>
<dbReference type="InterPro" id="IPR036282">
    <property type="entry name" value="Glutathione-S-Trfase_C_sf"/>
</dbReference>
<evidence type="ECO:0000259" key="2">
    <source>
        <dbReference type="PROSITE" id="PS50404"/>
    </source>
</evidence>
<dbReference type="SFLD" id="SFLDS00019">
    <property type="entry name" value="Glutathione_Transferase_(cytos"/>
    <property type="match status" value="1"/>
</dbReference>
<dbReference type="RefSeq" id="WP_184332776.1">
    <property type="nucleotide sequence ID" value="NZ_JACHHZ010000003.1"/>
</dbReference>